<keyword evidence="2" id="KW-1185">Reference proteome</keyword>
<accession>A0A8H3ZK76</accession>
<name>A0A8H3ZK76_9PEZI</name>
<reference evidence="1 2" key="1">
    <citation type="submission" date="2019-12" db="EMBL/GenBank/DDBJ databases">
        <title>A genome sequence resource for the geographically widespread anthracnose pathogen Colletotrichum asianum.</title>
        <authorList>
            <person name="Meng Y."/>
        </authorList>
    </citation>
    <scope>NUCLEOTIDE SEQUENCE [LARGE SCALE GENOMIC DNA]</scope>
    <source>
        <strain evidence="1 2">ICMP 18580</strain>
    </source>
</reference>
<protein>
    <submittedName>
        <fullName evidence="1">Uncharacterized protein</fullName>
    </submittedName>
</protein>
<evidence type="ECO:0000313" key="2">
    <source>
        <dbReference type="Proteomes" id="UP000434172"/>
    </source>
</evidence>
<dbReference type="AlphaFoldDB" id="A0A8H3ZK76"/>
<dbReference type="EMBL" id="WOWK01000062">
    <property type="protein sequence ID" value="KAF0322328.1"/>
    <property type="molecule type" value="Genomic_DNA"/>
</dbReference>
<organism evidence="1 2">
    <name type="scientific">Colletotrichum asianum</name>
    <dbReference type="NCBI Taxonomy" id="702518"/>
    <lineage>
        <taxon>Eukaryota</taxon>
        <taxon>Fungi</taxon>
        <taxon>Dikarya</taxon>
        <taxon>Ascomycota</taxon>
        <taxon>Pezizomycotina</taxon>
        <taxon>Sordariomycetes</taxon>
        <taxon>Hypocreomycetidae</taxon>
        <taxon>Glomerellales</taxon>
        <taxon>Glomerellaceae</taxon>
        <taxon>Colletotrichum</taxon>
        <taxon>Colletotrichum gloeosporioides species complex</taxon>
    </lineage>
</organism>
<dbReference type="Proteomes" id="UP000434172">
    <property type="component" value="Unassembled WGS sequence"/>
</dbReference>
<sequence>MPWNNGDSRGFDSSLLRRQLYGQQKGATW</sequence>
<comment type="caution">
    <text evidence="1">The sequence shown here is derived from an EMBL/GenBank/DDBJ whole genome shotgun (WGS) entry which is preliminary data.</text>
</comment>
<evidence type="ECO:0000313" key="1">
    <source>
        <dbReference type="EMBL" id="KAF0322328.1"/>
    </source>
</evidence>
<proteinExistence type="predicted"/>
<gene>
    <name evidence="1" type="ORF">GQ607_010409</name>
</gene>